<dbReference type="EMBL" id="DTHV01000075">
    <property type="protein sequence ID" value="HGW60257.1"/>
    <property type="molecule type" value="Genomic_DNA"/>
</dbReference>
<dbReference type="InterPro" id="IPR013783">
    <property type="entry name" value="Ig-like_fold"/>
</dbReference>
<name>A0A7C4XTN1_9BACT</name>
<dbReference type="Gene3D" id="2.60.40.1080">
    <property type="match status" value="1"/>
</dbReference>
<protein>
    <submittedName>
        <fullName evidence="1">Uncharacterized protein</fullName>
    </submittedName>
</protein>
<comment type="caution">
    <text evidence="1">The sequence shown here is derived from an EMBL/GenBank/DDBJ whole genome shotgun (WGS) entry which is preliminary data.</text>
</comment>
<dbReference type="AlphaFoldDB" id="A0A7C4XTN1"/>
<organism evidence="1">
    <name type="scientific">Caldisericum exile</name>
    <dbReference type="NCBI Taxonomy" id="693075"/>
    <lineage>
        <taxon>Bacteria</taxon>
        <taxon>Pseudomonadati</taxon>
        <taxon>Caldisericota/Cryosericota group</taxon>
        <taxon>Caldisericota</taxon>
        <taxon>Caldisericia</taxon>
        <taxon>Caldisericales</taxon>
        <taxon>Caldisericaceae</taxon>
        <taxon>Caldisericum</taxon>
    </lineage>
</organism>
<evidence type="ECO:0000313" key="1">
    <source>
        <dbReference type="EMBL" id="HGW60257.1"/>
    </source>
</evidence>
<reference evidence="1" key="1">
    <citation type="journal article" date="2020" name="mSystems">
        <title>Genome- and Community-Level Interaction Insights into Carbon Utilization and Element Cycling Functions of Hydrothermarchaeota in Hydrothermal Sediment.</title>
        <authorList>
            <person name="Zhou Z."/>
            <person name="Liu Y."/>
            <person name="Xu W."/>
            <person name="Pan J."/>
            <person name="Luo Z.H."/>
            <person name="Li M."/>
        </authorList>
    </citation>
    <scope>NUCLEOTIDE SEQUENCE [LARGE SCALE GENOMIC DNA]</scope>
    <source>
        <strain evidence="1">SpSt-794</strain>
    </source>
</reference>
<accession>A0A7C4XTN1</accession>
<dbReference type="Gene3D" id="2.60.40.10">
    <property type="entry name" value="Immunoglobulins"/>
    <property type="match status" value="2"/>
</dbReference>
<sequence length="867" mass="97178">MKRVIIVSIVFLMIFVFADPLITRGDDFSSNLIFECPTSVKAGETFQVSLTWKNWDEIKNGTLPTVWFRLSDTSVELPVPYTFTPESNGTHSFDFVVEKAGEVSISVFDLRNPSSYVTKKINAIPSDVKFLTISPKQLKIEVGKTYHFRVSVQDEFYNDITEYKPKFSVVNDTGIGEIDESGNFTAKSKGKCIVKVEVNGIGDIAEVEIDDSIIKDVKLEPQTMVINSFPDYTISFTADKNGIKKDSLIFVFFPEEFLFPCSCHKVIKPEEASVNGIPLEKAISFQYFPHAVEIFSPVDIAPLSSVVIRINKSVEIKTPITKGKYSVGVGFNIDGIPVYSENVDVIFDGISNLKVNPSKPFTGHLCAYEMSFTLGKDAVINRGDFVILQFPSGFQFPKDPDFSKVRINGKALQSKEQVLISNSLHLIKLTFLESFLSGSNIEIEFGEDFGIRNPIQPGDYAIRASASFDVSPVSSLPFEISFKPLVECTPVVQGELVKENLFKTYVRLSFLGYSNIPYDRMQIFYSISSKEQRLYDGNAIEFKDGSYKVGFFAQDTYGFKSADNVFEFKVDTTPPTIEFFNVHSGETVYSNLLHIEGKVNEGVQLFSMNNEPVELDNDLHFSVTVLLKPGSNISSFFAKDFAGNSTRVDLIVNYIEKKHFLNVSSKPDTTFVIQNTVDLTIQTKIGSTVVIATKESVDVYKLKDTETFHIRIPLQYGSNKINVTSTDINGETLNKEISLFRARELLEIIPGVNSATLNGRKIKLSNLLIISNGRSFISLNDLKGIFGGRIRIIEDKSRGFSFLFDNVRFGFDSDGVMQANGESIMLQKNSLPFGKQGIWFLPLRLIFERANYNVIWNGEKKSIIICK</sequence>
<proteinExistence type="predicted"/>
<gene>
    <name evidence="1" type="ORF">ENV82_02305</name>
</gene>